<dbReference type="AlphaFoldDB" id="W4VHP0"/>
<comment type="caution">
    <text evidence="1">The sequence shown here is derived from an EMBL/GenBank/DDBJ whole genome shotgun (WGS) entry which is preliminary data.</text>
</comment>
<dbReference type="SUPFAM" id="SSF51735">
    <property type="entry name" value="NAD(P)-binding Rossmann-fold domains"/>
    <property type="match status" value="1"/>
</dbReference>
<accession>W4VHP0</accession>
<dbReference type="EMBL" id="BAVS01000006">
    <property type="protein sequence ID" value="GAE92681.1"/>
    <property type="molecule type" value="Genomic_DNA"/>
</dbReference>
<dbReference type="Proteomes" id="UP000019102">
    <property type="component" value="Unassembled WGS sequence"/>
</dbReference>
<protein>
    <submittedName>
        <fullName evidence="1">UDP-glucose 4-epimerase</fullName>
    </submittedName>
</protein>
<evidence type="ECO:0000313" key="1">
    <source>
        <dbReference type="EMBL" id="GAE92681.1"/>
    </source>
</evidence>
<reference evidence="1 2" key="1">
    <citation type="journal article" date="2014" name="Genome Announc.">
        <title>Draft Genome Sequence of the Boron-Tolerant and Moderately Halotolerant Bacterium Gracilibacillus boraciitolerans JCM 21714T.</title>
        <authorList>
            <person name="Ahmed I."/>
            <person name="Oshima K."/>
            <person name="Suda W."/>
            <person name="Kitamura K."/>
            <person name="Iida T."/>
            <person name="Ohmori Y."/>
            <person name="Fujiwara T."/>
            <person name="Hattori M."/>
            <person name="Ohkuma M."/>
        </authorList>
    </citation>
    <scope>NUCLEOTIDE SEQUENCE [LARGE SCALE GENOMIC DNA]</scope>
    <source>
        <strain evidence="1 2">JCM 21714</strain>
    </source>
</reference>
<organism evidence="1 2">
    <name type="scientific">Gracilibacillus boraciitolerans JCM 21714</name>
    <dbReference type="NCBI Taxonomy" id="1298598"/>
    <lineage>
        <taxon>Bacteria</taxon>
        <taxon>Bacillati</taxon>
        <taxon>Bacillota</taxon>
        <taxon>Bacilli</taxon>
        <taxon>Bacillales</taxon>
        <taxon>Bacillaceae</taxon>
        <taxon>Gracilibacillus</taxon>
    </lineage>
</organism>
<sequence length="75" mass="8758">MRGFGKDISINDLAEMIVKDKTRIRHIPHIHPQSEIPKLLCNYQKAKDMLGWQPVFSLEEGLQKTEQWIKSTNLI</sequence>
<dbReference type="InterPro" id="IPR036291">
    <property type="entry name" value="NAD(P)-bd_dom_sf"/>
</dbReference>
<dbReference type="STRING" id="1298598.JCM21714_1692"/>
<name>W4VHP0_9BACI</name>
<gene>
    <name evidence="1" type="ORF">JCM21714_1692</name>
</gene>
<proteinExistence type="predicted"/>
<evidence type="ECO:0000313" key="2">
    <source>
        <dbReference type="Proteomes" id="UP000019102"/>
    </source>
</evidence>
<dbReference type="Gene3D" id="3.90.25.10">
    <property type="entry name" value="UDP-galactose 4-epimerase, domain 1"/>
    <property type="match status" value="1"/>
</dbReference>
<keyword evidence="2" id="KW-1185">Reference proteome</keyword>
<dbReference type="eggNOG" id="COG0451">
    <property type="taxonomic scope" value="Bacteria"/>
</dbReference>